<dbReference type="Gene3D" id="1.10.20.10">
    <property type="entry name" value="Histone, subunit A"/>
    <property type="match status" value="1"/>
</dbReference>
<dbReference type="GO" id="GO:0016251">
    <property type="term" value="F:RNA polymerase II general transcription initiation factor activity"/>
    <property type="evidence" value="ECO:0000318"/>
    <property type="project" value="GO_Central"/>
</dbReference>
<dbReference type="SUPFAM" id="SSF47113">
    <property type="entry name" value="Histone-fold"/>
    <property type="match status" value="1"/>
</dbReference>
<evidence type="ECO:0000256" key="1">
    <source>
        <dbReference type="ARBA" id="ARBA00004123"/>
    </source>
</evidence>
<keyword evidence="6" id="KW-1185">Reference proteome</keyword>
<name>Q5KG35_CRYD1</name>
<dbReference type="HOGENOM" id="CLU_102615_0_0_1"/>
<organism evidence="5 6">
    <name type="scientific">Cryptococcus deneoformans (strain JEC21 / ATCC MYA-565)</name>
    <name type="common">Cryptococcus neoformans var. neoformans serotype D</name>
    <dbReference type="NCBI Taxonomy" id="214684"/>
    <lineage>
        <taxon>Eukaryota</taxon>
        <taxon>Fungi</taxon>
        <taxon>Dikarya</taxon>
        <taxon>Basidiomycota</taxon>
        <taxon>Agaricomycotina</taxon>
        <taxon>Tremellomycetes</taxon>
        <taxon>Tremellales</taxon>
        <taxon>Cryptococcaceae</taxon>
        <taxon>Cryptococcus</taxon>
        <taxon>Cryptococcus neoformans species complex</taxon>
    </lineage>
</organism>
<evidence type="ECO:0000313" key="6">
    <source>
        <dbReference type="Proteomes" id="UP000002149"/>
    </source>
</evidence>
<dbReference type="RefSeq" id="XP_024512926.1">
    <property type="nucleotide sequence ID" value="XM_024657300.1"/>
</dbReference>
<evidence type="ECO:0000256" key="2">
    <source>
        <dbReference type="ARBA" id="ARBA00023242"/>
    </source>
</evidence>
<dbReference type="GeneID" id="3257518"/>
<accession>Q5KG35</accession>
<evidence type="ECO:0000313" key="5">
    <source>
        <dbReference type="EMBL" id="AAW43721.2"/>
    </source>
</evidence>
<feature type="domain" description="Transcription factor CBF/NF-Y/archaeal histone" evidence="4">
    <location>
        <begin position="13"/>
        <end position="74"/>
    </location>
</feature>
<feature type="region of interest" description="Disordered" evidence="3">
    <location>
        <begin position="125"/>
        <end position="165"/>
    </location>
</feature>
<dbReference type="GO" id="GO:0006366">
    <property type="term" value="P:transcription by RNA polymerase II"/>
    <property type="evidence" value="ECO:0000318"/>
    <property type="project" value="GO_Central"/>
</dbReference>
<dbReference type="GO" id="GO:0046982">
    <property type="term" value="F:protein heterodimerization activity"/>
    <property type="evidence" value="ECO:0007669"/>
    <property type="project" value="InterPro"/>
</dbReference>
<evidence type="ECO:0000259" key="4">
    <source>
        <dbReference type="Pfam" id="PF00808"/>
    </source>
</evidence>
<keyword evidence="2" id="KW-0539">Nucleus</keyword>
<feature type="compositionally biased region" description="Gly residues" evidence="3">
    <location>
        <begin position="268"/>
        <end position="279"/>
    </location>
</feature>
<dbReference type="STRING" id="214684.Q5KG35"/>
<dbReference type="Proteomes" id="UP000002149">
    <property type="component" value="Chromosome 5"/>
</dbReference>
<dbReference type="OrthoDB" id="653904at2759"/>
<dbReference type="VEuPathDB" id="FungiDB:CNE05010"/>
<protein>
    <recommendedName>
        <fullName evidence="4">Transcription factor CBF/NF-Y/archaeal histone domain-containing protein</fullName>
    </recommendedName>
</protein>
<dbReference type="InterPro" id="IPR009072">
    <property type="entry name" value="Histone-fold"/>
</dbReference>
<feature type="compositionally biased region" description="Acidic residues" evidence="3">
    <location>
        <begin position="282"/>
        <end position="291"/>
    </location>
</feature>
<gene>
    <name evidence="5" type="ordered locus">CNE05010</name>
</gene>
<proteinExistence type="predicted"/>
<dbReference type="InParanoid" id="Q5KG35"/>
<reference evidence="5 6" key="1">
    <citation type="journal article" date="2005" name="Science">
        <title>The genome of the basidiomycetous yeast and human pathogen Cryptococcus neoformans.</title>
        <authorList>
            <person name="Loftus B.J."/>
            <person name="Fung E."/>
            <person name="Roncaglia P."/>
            <person name="Rowley D."/>
            <person name="Amedeo P."/>
            <person name="Bruno D."/>
            <person name="Vamathevan J."/>
            <person name="Miranda M."/>
            <person name="Anderson I.J."/>
            <person name="Fraser J.A."/>
            <person name="Allen J.E."/>
            <person name="Bosdet I.E."/>
            <person name="Brent M.R."/>
            <person name="Chiu R."/>
            <person name="Doering T.L."/>
            <person name="Donlin M.J."/>
            <person name="D'Souza C.A."/>
            <person name="Fox D.S."/>
            <person name="Grinberg V."/>
            <person name="Fu J."/>
            <person name="Fukushima M."/>
            <person name="Haas B.J."/>
            <person name="Huang J.C."/>
            <person name="Janbon G."/>
            <person name="Jones S.J."/>
            <person name="Koo H.L."/>
            <person name="Krzywinski M.I."/>
            <person name="Kwon-Chung J.K."/>
            <person name="Lengeler K.B."/>
            <person name="Maiti R."/>
            <person name="Marra M.A."/>
            <person name="Marra R.E."/>
            <person name="Mathewson C.A."/>
            <person name="Mitchell T.G."/>
            <person name="Pertea M."/>
            <person name="Riggs F.R."/>
            <person name="Salzberg S.L."/>
            <person name="Schein J.E."/>
            <person name="Shvartsbeyn A."/>
            <person name="Shin H."/>
            <person name="Shumway M."/>
            <person name="Specht C.A."/>
            <person name="Suh B.B."/>
            <person name="Tenney A."/>
            <person name="Utterback T.R."/>
            <person name="Wickes B.L."/>
            <person name="Wortman J.R."/>
            <person name="Wye N.H."/>
            <person name="Kronstad J.W."/>
            <person name="Lodge J.K."/>
            <person name="Heitman J."/>
            <person name="Davis R.W."/>
            <person name="Fraser C.M."/>
            <person name="Hyman R.W."/>
        </authorList>
    </citation>
    <scope>NUCLEOTIDE SEQUENCE [LARGE SCALE GENOMIC DNA]</scope>
    <source>
        <strain evidence="6">JEC21 / ATCC MYA-565</strain>
    </source>
</reference>
<evidence type="ECO:0000256" key="3">
    <source>
        <dbReference type="SAM" id="MobiDB-lite"/>
    </source>
</evidence>
<dbReference type="GO" id="GO:0001046">
    <property type="term" value="F:core promoter sequence-specific DNA binding"/>
    <property type="evidence" value="ECO:0000318"/>
    <property type="project" value="GO_Central"/>
</dbReference>
<sequence>MPPAKSNKFKTSRFPAARIKRIMQLDEEVGKLASATPVMISKSLECFIQVLLDESCKTVREAGARKLTAGHLKLMINTNPSFDFLRELTESIADLPSAAAPGAGPSTSKARKASTSAAAAAAAAAASGEGDEDNLPGMGTAARRAPRGAGKGKQPVTGIAGKGLDVETWAKGEQERLGEGGIAPGWGGGGAPIAGTGEGWTAMPWSGSGSSSYPPAQAHALSQSALPTLQPPQQQPQQPQAQPQPEPEEIQQQQQSVTMIGSWKQDMTGGGGTGEGGRGMFDDYEEDEDDY</sequence>
<dbReference type="KEGG" id="cne:CNE05010"/>
<dbReference type="AlphaFoldDB" id="Q5KG35"/>
<dbReference type="GO" id="GO:0005634">
    <property type="term" value="C:nucleus"/>
    <property type="evidence" value="ECO:0000318"/>
    <property type="project" value="GO_Central"/>
</dbReference>
<feature type="region of interest" description="Disordered" evidence="3">
    <location>
        <begin position="177"/>
        <end position="291"/>
    </location>
</feature>
<dbReference type="InterPro" id="IPR003958">
    <property type="entry name" value="CBFA_NFYB_domain"/>
</dbReference>
<feature type="compositionally biased region" description="Gly residues" evidence="3">
    <location>
        <begin position="179"/>
        <end position="198"/>
    </location>
</feature>
<dbReference type="PANTHER" id="PTHR10252">
    <property type="entry name" value="HISTONE-LIKE TRANSCRIPTION FACTOR CCAAT-RELATED"/>
    <property type="match status" value="1"/>
</dbReference>
<dbReference type="PANTHER" id="PTHR10252:SF5">
    <property type="entry name" value="DR1-ASSOCIATED COREPRESSOR"/>
    <property type="match status" value="1"/>
</dbReference>
<dbReference type="CDD" id="cd22906">
    <property type="entry name" value="HFD_DRAP1"/>
    <property type="match status" value="1"/>
</dbReference>
<dbReference type="eggNOG" id="KOG1659">
    <property type="taxonomic scope" value="Eukaryota"/>
</dbReference>
<dbReference type="InterPro" id="IPR050568">
    <property type="entry name" value="Transcr_DNA_Rep_Reg"/>
</dbReference>
<dbReference type="PaxDb" id="214684-Q5KG35"/>
<dbReference type="GO" id="GO:0017054">
    <property type="term" value="C:negative cofactor 2 complex"/>
    <property type="evidence" value="ECO:0000318"/>
    <property type="project" value="GO_Central"/>
</dbReference>
<dbReference type="EMBL" id="AE017345">
    <property type="protein sequence ID" value="AAW43721.2"/>
    <property type="molecule type" value="Genomic_DNA"/>
</dbReference>
<dbReference type="Pfam" id="PF00808">
    <property type="entry name" value="CBFD_NFYB_HMF"/>
    <property type="match status" value="1"/>
</dbReference>
<comment type="subcellular location">
    <subcellularLocation>
        <location evidence="1">Nucleus</location>
    </subcellularLocation>
</comment>